<sequence>MDLKWIKLSTSIFHDEKMRLIEAMQENDTIICIWIRLLIQAARTNASGLIFLSEGKPYTEEMLAIIFNRPISSVRLGVGTLRNLGMIDIDKNNIIRIVNWEKYQNIEGMERVREQTRKRVAKCRTKKKNEESINDLMESNVTVTKEKEEEDNRYINISIKKKNEDIDRKSIELVSYYEKLLGKVGVLNLSSIRLALNMYDFKYVKMAIDKAIEADKITMGYINGILKNWAREGYPKEKRVSDGGEFSGFKPNEPEVLSENERGRAEDLI</sequence>
<organism evidence="5 6">
    <name type="scientific">Clostridium paraputrificum</name>
    <dbReference type="NCBI Taxonomy" id="29363"/>
    <lineage>
        <taxon>Bacteria</taxon>
        <taxon>Bacillati</taxon>
        <taxon>Bacillota</taxon>
        <taxon>Clostridia</taxon>
        <taxon>Eubacteriales</taxon>
        <taxon>Clostridiaceae</taxon>
        <taxon>Clostridium</taxon>
    </lineage>
</organism>
<dbReference type="NCBIfam" id="TIGR01446">
    <property type="entry name" value="DnaD_dom"/>
    <property type="match status" value="1"/>
</dbReference>
<dbReference type="OrthoDB" id="3199595at2"/>
<evidence type="ECO:0000256" key="1">
    <source>
        <dbReference type="ARBA" id="ARBA00093462"/>
    </source>
</evidence>
<name>A0A1B8RNK8_9CLOT</name>
<dbReference type="NCBIfam" id="TIGR01714">
    <property type="entry name" value="phage_rep_org_N"/>
    <property type="match status" value="1"/>
</dbReference>
<evidence type="ECO:0008006" key="7">
    <source>
        <dbReference type="Google" id="ProtNLM"/>
    </source>
</evidence>
<evidence type="ECO:0000259" key="3">
    <source>
        <dbReference type="Pfam" id="PF07261"/>
    </source>
</evidence>
<feature type="domain" description="Phage replisome organiser N-terminal" evidence="4">
    <location>
        <begin position="5"/>
        <end position="124"/>
    </location>
</feature>
<gene>
    <name evidence="5" type="ORF">CP373A1_11015</name>
</gene>
<feature type="compositionally biased region" description="Basic and acidic residues" evidence="2">
    <location>
        <begin position="259"/>
        <end position="269"/>
    </location>
</feature>
<evidence type="ECO:0000259" key="4">
    <source>
        <dbReference type="Pfam" id="PF09681"/>
    </source>
</evidence>
<comment type="similarity">
    <text evidence="1">Belongs to the DnaB/DnaD family.</text>
</comment>
<dbReference type="InterPro" id="IPR053162">
    <property type="entry name" value="DnaD"/>
</dbReference>
<dbReference type="SUPFAM" id="SSF158499">
    <property type="entry name" value="DnaD domain-like"/>
    <property type="match status" value="1"/>
</dbReference>
<reference evidence="5 6" key="1">
    <citation type="submission" date="2016-06" db="EMBL/GenBank/DDBJ databases">
        <authorList>
            <person name="Kjaerup R.B."/>
            <person name="Dalgaard T.S."/>
            <person name="Juul-Madsen H.R."/>
        </authorList>
    </citation>
    <scope>NUCLEOTIDE SEQUENCE [LARGE SCALE GENOMIC DNA]</scope>
    <source>
        <strain evidence="5 6">373-A1</strain>
    </source>
</reference>
<dbReference type="Gene3D" id="1.10.10.630">
    <property type="entry name" value="DnaD domain-like"/>
    <property type="match status" value="1"/>
</dbReference>
<accession>A0A1B8RNK8</accession>
<dbReference type="PANTHER" id="PTHR37293:SF7">
    <property type="entry name" value="HYPOTHETICAL PHAGE PROTEIN"/>
    <property type="match status" value="1"/>
</dbReference>
<evidence type="ECO:0000313" key="6">
    <source>
        <dbReference type="Proteomes" id="UP000092714"/>
    </source>
</evidence>
<dbReference type="InterPro" id="IPR034829">
    <property type="entry name" value="DnaD-like_sf"/>
</dbReference>
<dbReference type="Pfam" id="PF09681">
    <property type="entry name" value="Phage_rep_org_N"/>
    <property type="match status" value="1"/>
</dbReference>
<feature type="domain" description="DnaB/C C-terminal" evidence="3">
    <location>
        <begin position="199"/>
        <end position="233"/>
    </location>
</feature>
<dbReference type="eggNOG" id="ENOG5032758">
    <property type="taxonomic scope" value="Bacteria"/>
</dbReference>
<dbReference type="Proteomes" id="UP000092714">
    <property type="component" value="Unassembled WGS sequence"/>
</dbReference>
<dbReference type="InterPro" id="IPR006343">
    <property type="entry name" value="DnaB/C_C"/>
</dbReference>
<dbReference type="Pfam" id="PF07261">
    <property type="entry name" value="DnaB_2"/>
    <property type="match status" value="1"/>
</dbReference>
<dbReference type="PANTHER" id="PTHR37293">
    <property type="entry name" value="PHAGE REPLICATION PROTEIN-RELATED"/>
    <property type="match status" value="1"/>
</dbReference>
<comment type="caution">
    <text evidence="5">The sequence shown here is derived from an EMBL/GenBank/DDBJ whole genome shotgun (WGS) entry which is preliminary data.</text>
</comment>
<dbReference type="AlphaFoldDB" id="A0A1B8RNK8"/>
<evidence type="ECO:0000313" key="5">
    <source>
        <dbReference type="EMBL" id="OBY10425.1"/>
    </source>
</evidence>
<feature type="region of interest" description="Disordered" evidence="2">
    <location>
        <begin position="237"/>
        <end position="269"/>
    </location>
</feature>
<dbReference type="EMBL" id="MAPZ01000020">
    <property type="protein sequence ID" value="OBY10425.1"/>
    <property type="molecule type" value="Genomic_DNA"/>
</dbReference>
<proteinExistence type="inferred from homology"/>
<evidence type="ECO:0000256" key="2">
    <source>
        <dbReference type="SAM" id="MobiDB-lite"/>
    </source>
</evidence>
<dbReference type="InterPro" id="IPR010056">
    <property type="entry name" value="Phage_rep_org__N"/>
</dbReference>
<protein>
    <recommendedName>
        <fullName evidence="7">DnaD domain protein</fullName>
    </recommendedName>
</protein>
<keyword evidence="6" id="KW-1185">Reference proteome</keyword>